<evidence type="ECO:0000313" key="4">
    <source>
        <dbReference type="Proteomes" id="UP000268033"/>
    </source>
</evidence>
<dbReference type="AlphaFoldDB" id="A0A3N1PTM8"/>
<sequence length="323" mass="34754">MRKGVIVVLVVAIAAAVWAGQKLLVPKTPEGFASGNGRIEATSLDIATKNGGRLVELLVDEGDFVTQGQVVAKMDTDTLSAQLRQAQAKERQTRDNLESAKAQVEQAKSQLNLAKVQFERAKELLKKKLIARAQYDEAESSFQVASAGLTAAKAQAVAAQGAIEEAQAGVETLQTQIDEATLHAPRDGRIQYKLANVGEVLGAGGKVLNLLDLTDVTMSIFLPQTVAGKVALGSDARIVMDAIPDKPIPATVSFVAAEAQFTPKQVETKDEREKLMFRVKVRIPVSLLKEHIKQVKTGLPGETWIKLDASQPWPDNLKSPFAS</sequence>
<organism evidence="3 4">
    <name type="scientific">Gallaecimonas pentaromativorans</name>
    <dbReference type="NCBI Taxonomy" id="584787"/>
    <lineage>
        <taxon>Bacteria</taxon>
        <taxon>Pseudomonadati</taxon>
        <taxon>Pseudomonadota</taxon>
        <taxon>Gammaproteobacteria</taxon>
        <taxon>Enterobacterales</taxon>
        <taxon>Gallaecimonadaceae</taxon>
        <taxon>Gallaecimonas</taxon>
    </lineage>
</organism>
<evidence type="ECO:0000313" key="3">
    <source>
        <dbReference type="EMBL" id="ROQ30090.1"/>
    </source>
</evidence>
<keyword evidence="4" id="KW-1185">Reference proteome</keyword>
<reference evidence="3 4" key="1">
    <citation type="submission" date="2018-11" db="EMBL/GenBank/DDBJ databases">
        <title>Genomic Encyclopedia of Type Strains, Phase IV (KMG-IV): sequencing the most valuable type-strain genomes for metagenomic binning, comparative biology and taxonomic classification.</title>
        <authorList>
            <person name="Goeker M."/>
        </authorList>
    </citation>
    <scope>NUCLEOTIDE SEQUENCE [LARGE SCALE GENOMIC DNA]</scope>
    <source>
        <strain evidence="3 4">DSM 21945</strain>
    </source>
</reference>
<evidence type="ECO:0000256" key="1">
    <source>
        <dbReference type="SAM" id="Coils"/>
    </source>
</evidence>
<dbReference type="EMBL" id="RJUL01000002">
    <property type="protein sequence ID" value="ROQ30090.1"/>
    <property type="molecule type" value="Genomic_DNA"/>
</dbReference>
<dbReference type="InterPro" id="IPR058624">
    <property type="entry name" value="MdtA-like_HH"/>
</dbReference>
<dbReference type="RefSeq" id="WP_123420884.1">
    <property type="nucleotide sequence ID" value="NZ_JBLXEP010000004.1"/>
</dbReference>
<dbReference type="Proteomes" id="UP000268033">
    <property type="component" value="Unassembled WGS sequence"/>
</dbReference>
<comment type="caution">
    <text evidence="3">The sequence shown here is derived from an EMBL/GenBank/DDBJ whole genome shotgun (WGS) entry which is preliminary data.</text>
</comment>
<dbReference type="SUPFAM" id="SSF111369">
    <property type="entry name" value="HlyD-like secretion proteins"/>
    <property type="match status" value="2"/>
</dbReference>
<dbReference type="Gene3D" id="2.40.30.170">
    <property type="match status" value="1"/>
</dbReference>
<feature type="coiled-coil region" evidence="1">
    <location>
        <begin position="83"/>
        <end position="183"/>
    </location>
</feature>
<name>A0A3N1PTM8_9GAMM</name>
<dbReference type="GO" id="GO:0055085">
    <property type="term" value="P:transmembrane transport"/>
    <property type="evidence" value="ECO:0007669"/>
    <property type="project" value="InterPro"/>
</dbReference>
<dbReference type="Gene3D" id="2.40.50.100">
    <property type="match status" value="1"/>
</dbReference>
<accession>A0A3N1PTM8</accession>
<protein>
    <submittedName>
        <fullName evidence="3">HlyD family secretion protein</fullName>
    </submittedName>
</protein>
<dbReference type="GO" id="GO:0005886">
    <property type="term" value="C:plasma membrane"/>
    <property type="evidence" value="ECO:0007669"/>
    <property type="project" value="TreeGrafter"/>
</dbReference>
<proteinExistence type="predicted"/>
<dbReference type="Pfam" id="PF25876">
    <property type="entry name" value="HH_MFP_RND"/>
    <property type="match status" value="1"/>
</dbReference>
<gene>
    <name evidence="3" type="ORF">EDC28_102483</name>
</gene>
<feature type="domain" description="Multidrug resistance protein MdtA-like alpha-helical hairpin" evidence="2">
    <location>
        <begin position="97"/>
        <end position="176"/>
    </location>
</feature>
<dbReference type="PANTHER" id="PTHR30438:SF2">
    <property type="entry name" value="MEMBRANE PROTEIN"/>
    <property type="match status" value="1"/>
</dbReference>
<keyword evidence="1" id="KW-0175">Coiled coil</keyword>
<dbReference type="STRING" id="584787.GCA_001247655_00499"/>
<dbReference type="PANTHER" id="PTHR30438">
    <property type="entry name" value="36 KDA ANTIGEN-RELATED"/>
    <property type="match status" value="1"/>
</dbReference>
<evidence type="ECO:0000259" key="2">
    <source>
        <dbReference type="Pfam" id="PF25876"/>
    </source>
</evidence>
<dbReference type="Gene3D" id="1.10.287.470">
    <property type="entry name" value="Helix hairpin bin"/>
    <property type="match status" value="1"/>
</dbReference>